<dbReference type="PANTHER" id="PTHR22767">
    <property type="entry name" value="N-TERMINAL ACETYLTRANSFERASE-RELATED"/>
    <property type="match status" value="1"/>
</dbReference>
<dbReference type="PANTHER" id="PTHR22767:SF8">
    <property type="entry name" value="N-ALPHA-ACETYLTRANSFERASE 15, NATA AUXILIARY SUBUNIT-RELATED"/>
    <property type="match status" value="1"/>
</dbReference>
<organism evidence="1 2">
    <name type="scientific">Lactuca saligna</name>
    <name type="common">Willowleaf lettuce</name>
    <dbReference type="NCBI Taxonomy" id="75948"/>
    <lineage>
        <taxon>Eukaryota</taxon>
        <taxon>Viridiplantae</taxon>
        <taxon>Streptophyta</taxon>
        <taxon>Embryophyta</taxon>
        <taxon>Tracheophyta</taxon>
        <taxon>Spermatophyta</taxon>
        <taxon>Magnoliopsida</taxon>
        <taxon>eudicotyledons</taxon>
        <taxon>Gunneridae</taxon>
        <taxon>Pentapetalae</taxon>
        <taxon>asterids</taxon>
        <taxon>campanulids</taxon>
        <taxon>Asterales</taxon>
        <taxon>Asteraceae</taxon>
        <taxon>Cichorioideae</taxon>
        <taxon>Cichorieae</taxon>
        <taxon>Lactucinae</taxon>
        <taxon>Lactuca</taxon>
    </lineage>
</organism>
<dbReference type="GO" id="GO:0005737">
    <property type="term" value="C:cytoplasm"/>
    <property type="evidence" value="ECO:0007669"/>
    <property type="project" value="TreeGrafter"/>
</dbReference>
<protein>
    <submittedName>
        <fullName evidence="1">Uncharacterized protein</fullName>
    </submittedName>
</protein>
<reference evidence="1" key="1">
    <citation type="submission" date="2023-04" db="EMBL/GenBank/DDBJ databases">
        <authorList>
            <person name="Vijverberg K."/>
            <person name="Xiong W."/>
            <person name="Schranz E."/>
        </authorList>
    </citation>
    <scope>NUCLEOTIDE SEQUENCE</scope>
</reference>
<name>A0AA35ZPG4_LACSI</name>
<evidence type="ECO:0000313" key="1">
    <source>
        <dbReference type="EMBL" id="CAI9296474.1"/>
    </source>
</evidence>
<dbReference type="Proteomes" id="UP001177003">
    <property type="component" value="Chromosome 8"/>
</dbReference>
<sequence>MPPLKTAIRCKKSNKIDGVSTTSPAVSSESMIKVEVVLENYVVDGMQVKQVEAQLWWKPVCISSCCSVFGSKNLELQDKRALKQLHRLDAGNPDSHRCLIRFFHKMASRLAPVTGGKKLISGVLEAKRPTISQLHDKSRMEANIVFLEQHKGLFWCWIKWSSGLVCASGKEPTQCPRSSGTFHLYFLCIQGLVQCFSCVCSKGDQLIKSNLLNNNILLKQVSNQD</sequence>
<dbReference type="EMBL" id="OX465084">
    <property type="protein sequence ID" value="CAI9296474.1"/>
    <property type="molecule type" value="Genomic_DNA"/>
</dbReference>
<gene>
    <name evidence="1" type="ORF">LSALG_LOCUS35339</name>
</gene>
<dbReference type="AlphaFoldDB" id="A0AA35ZPG4"/>
<keyword evidence="2" id="KW-1185">Reference proteome</keyword>
<evidence type="ECO:0000313" key="2">
    <source>
        <dbReference type="Proteomes" id="UP001177003"/>
    </source>
</evidence>
<proteinExistence type="predicted"/>
<accession>A0AA35ZPG4</accession>